<dbReference type="Gene3D" id="3.40.50.360">
    <property type="match status" value="1"/>
</dbReference>
<keyword evidence="2" id="KW-0560">Oxidoreductase</keyword>
<dbReference type="InterPro" id="IPR029039">
    <property type="entry name" value="Flavoprotein-like_sf"/>
</dbReference>
<gene>
    <name evidence="4" type="ORF">Aam_103_013</name>
</gene>
<dbReference type="PANTHER" id="PTHR10204:SF34">
    <property type="entry name" value="NAD(P)H DEHYDROGENASE [QUINONE] 1 ISOFORM 1"/>
    <property type="match status" value="1"/>
</dbReference>
<proteinExistence type="inferred from homology"/>
<dbReference type="GO" id="GO:0003955">
    <property type="term" value="F:NAD(P)H dehydrogenase (quinone) activity"/>
    <property type="evidence" value="ECO:0007669"/>
    <property type="project" value="TreeGrafter"/>
</dbReference>
<comment type="similarity">
    <text evidence="1">Belongs to the NAD(P)H dehydrogenase (quinone) family.</text>
</comment>
<dbReference type="Pfam" id="PF02525">
    <property type="entry name" value="Flavodoxin_2"/>
    <property type="match status" value="1"/>
</dbReference>
<sequence length="236" mass="26057">MHALIVHAHPDPNSFNAALTRAASTALYEAGHTVEISDLYAQGFTPVAGRHDFLDTLDAEHFHYQAEQLHAARSSGFAADLTREQARVHTADLLILQFPLWWGGAPAILKGWIDRVLAYGFAYIDGRRFETGLFKGKHALLGVTTGGTAERFSSGGAYGEIDIVLRPIQKLVLRYMGFQTHEPFVAYAAPRVDAASREAYLRQWQAHVVAVAQALPCPAPKEPLQPDAERDWRSRG</sequence>
<dbReference type="SUPFAM" id="SSF52218">
    <property type="entry name" value="Flavoproteins"/>
    <property type="match status" value="1"/>
</dbReference>
<protein>
    <submittedName>
        <fullName evidence="4">NAD(P)H dehydrogenase (Quinone)</fullName>
    </submittedName>
</protein>
<accession>A0A0D6PLC0</accession>
<comment type="caution">
    <text evidence="4">The sequence shown here is derived from an EMBL/GenBank/DDBJ whole genome shotgun (WGS) entry which is preliminary data.</text>
</comment>
<dbReference type="InterPro" id="IPR003680">
    <property type="entry name" value="Flavodoxin_fold"/>
</dbReference>
<dbReference type="EMBL" id="BANC01000101">
    <property type="protein sequence ID" value="GAN81569.1"/>
    <property type="molecule type" value="Genomic_DNA"/>
</dbReference>
<dbReference type="RefSeq" id="WP_073211959.1">
    <property type="nucleotide sequence ID" value="NZ_BANC01000101.1"/>
</dbReference>
<dbReference type="Proteomes" id="UP000032668">
    <property type="component" value="Unassembled WGS sequence"/>
</dbReference>
<dbReference type="STRING" id="1120923.SAMN02746095_03399"/>
<evidence type="ECO:0000259" key="3">
    <source>
        <dbReference type="Pfam" id="PF02525"/>
    </source>
</evidence>
<dbReference type="OrthoDB" id="9798454at2"/>
<dbReference type="PANTHER" id="PTHR10204">
    <property type="entry name" value="NAD P H OXIDOREDUCTASE-RELATED"/>
    <property type="match status" value="1"/>
</dbReference>
<keyword evidence="5" id="KW-1185">Reference proteome</keyword>
<evidence type="ECO:0000256" key="1">
    <source>
        <dbReference type="ARBA" id="ARBA00006252"/>
    </source>
</evidence>
<reference evidence="4 5" key="1">
    <citation type="submission" date="2012-11" db="EMBL/GenBank/DDBJ databases">
        <title>Whole genome sequence of Acidocella aminolytica 101 = DSM 11237.</title>
        <authorList>
            <person name="Azuma Y."/>
            <person name="Higashiura N."/>
            <person name="Hirakawa H."/>
            <person name="Matsushita K."/>
        </authorList>
    </citation>
    <scope>NUCLEOTIDE SEQUENCE [LARGE SCALE GENOMIC DNA]</scope>
    <source>
        <strain evidence="5">101 / DSM 11237</strain>
    </source>
</reference>
<dbReference type="InterPro" id="IPR051545">
    <property type="entry name" value="NAD(P)H_dehydrogenase_qn"/>
</dbReference>
<organism evidence="4 5">
    <name type="scientific">Acidocella aminolytica 101 = DSM 11237</name>
    <dbReference type="NCBI Taxonomy" id="1120923"/>
    <lineage>
        <taxon>Bacteria</taxon>
        <taxon>Pseudomonadati</taxon>
        <taxon>Pseudomonadota</taxon>
        <taxon>Alphaproteobacteria</taxon>
        <taxon>Acetobacterales</taxon>
        <taxon>Acidocellaceae</taxon>
        <taxon>Acidocella</taxon>
    </lineage>
</organism>
<name>A0A0D6PLC0_9PROT</name>
<evidence type="ECO:0000256" key="2">
    <source>
        <dbReference type="ARBA" id="ARBA00023002"/>
    </source>
</evidence>
<dbReference type="AlphaFoldDB" id="A0A0D6PLC0"/>
<evidence type="ECO:0000313" key="4">
    <source>
        <dbReference type="EMBL" id="GAN81569.1"/>
    </source>
</evidence>
<feature type="domain" description="Flavodoxin-like fold" evidence="3">
    <location>
        <begin position="1"/>
        <end position="208"/>
    </location>
</feature>
<dbReference type="GO" id="GO:0005829">
    <property type="term" value="C:cytosol"/>
    <property type="evidence" value="ECO:0007669"/>
    <property type="project" value="TreeGrafter"/>
</dbReference>
<evidence type="ECO:0000313" key="5">
    <source>
        <dbReference type="Proteomes" id="UP000032668"/>
    </source>
</evidence>